<dbReference type="Gene3D" id="3.40.50.1970">
    <property type="match status" value="1"/>
</dbReference>
<evidence type="ECO:0000259" key="3">
    <source>
        <dbReference type="Pfam" id="PF00465"/>
    </source>
</evidence>
<feature type="domain" description="Fe-containing alcohol dehydrogenase-like C-terminal" evidence="4">
    <location>
        <begin position="165"/>
        <end position="346"/>
    </location>
</feature>
<dbReference type="EMBL" id="PNXY01000013">
    <property type="protein sequence ID" value="PMS29273.1"/>
    <property type="molecule type" value="Genomic_DNA"/>
</dbReference>
<dbReference type="Proteomes" id="UP000235659">
    <property type="component" value="Unassembled WGS sequence"/>
</dbReference>
<reference evidence="5 8" key="2">
    <citation type="submission" date="2020-04" db="EMBL/GenBank/DDBJ databases">
        <authorList>
            <person name="De Canck E."/>
        </authorList>
    </citation>
    <scope>NUCLEOTIDE SEQUENCE [LARGE SCALE GENOMIC DNA]</scope>
    <source>
        <strain evidence="5 8">LMG 27174</strain>
    </source>
</reference>
<dbReference type="Pfam" id="PF00465">
    <property type="entry name" value="Fe-ADH"/>
    <property type="match status" value="1"/>
</dbReference>
<evidence type="ECO:0000259" key="4">
    <source>
        <dbReference type="Pfam" id="PF25137"/>
    </source>
</evidence>
<dbReference type="GO" id="GO:0046872">
    <property type="term" value="F:metal ion binding"/>
    <property type="evidence" value="ECO:0007669"/>
    <property type="project" value="InterPro"/>
</dbReference>
<evidence type="ECO:0000256" key="1">
    <source>
        <dbReference type="ARBA" id="ARBA00023002"/>
    </source>
</evidence>
<dbReference type="EMBL" id="CADIJZ010000015">
    <property type="protein sequence ID" value="CAB3708769.1"/>
    <property type="molecule type" value="Genomic_DNA"/>
</dbReference>
<dbReference type="SUPFAM" id="SSF56796">
    <property type="entry name" value="Dehydroquinate synthase-like"/>
    <property type="match status" value="1"/>
</dbReference>
<dbReference type="OrthoDB" id="3812122at2"/>
<keyword evidence="7" id="KW-1185">Reference proteome</keyword>
<dbReference type="EC" id="1.3.1.-" evidence="5"/>
<keyword evidence="2" id="KW-0520">NAD</keyword>
<evidence type="ECO:0000313" key="8">
    <source>
        <dbReference type="Proteomes" id="UP000494205"/>
    </source>
</evidence>
<evidence type="ECO:0000313" key="5">
    <source>
        <dbReference type="EMBL" id="CAB3708769.1"/>
    </source>
</evidence>
<protein>
    <submittedName>
        <fullName evidence="5">Maleylacetate reductase</fullName>
        <ecNumber evidence="5">1.3.1.-</ecNumber>
    </submittedName>
</protein>
<reference evidence="6 7" key="1">
    <citation type="submission" date="2018-01" db="EMBL/GenBank/DDBJ databases">
        <title>Whole genome analyses suggest that Burkholderia sensu lato contains two further novel genera in the rhizoxinica-symbiotica group Mycetohabitans gen. nov., and Trinickia gen. nov.: implications for the evolution of diazotrophy and nodulation in the Burkholderiaceae.</title>
        <authorList>
            <person name="Estrada-de los Santos P."/>
            <person name="Palmer M."/>
            <person name="Chavez-Ramirez B."/>
            <person name="Beukes C."/>
            <person name="Steenkamp E.T."/>
            <person name="Hirsch A.M."/>
            <person name="Manyaka P."/>
            <person name="Maluk M."/>
            <person name="Lafos M."/>
            <person name="Crook M."/>
            <person name="Gross E."/>
            <person name="Simon M.F."/>
            <person name="Bueno dos Reis Junior F."/>
            <person name="Poole P.S."/>
            <person name="Venter S.N."/>
            <person name="James E.K."/>
        </authorList>
    </citation>
    <scope>NUCLEOTIDE SEQUENCE [LARGE SCALE GENOMIC DNA]</scope>
    <source>
        <strain evidence="6 7">WSM 3937</strain>
    </source>
</reference>
<dbReference type="InterPro" id="IPR001670">
    <property type="entry name" value="ADH_Fe/GldA"/>
</dbReference>
<dbReference type="AlphaFoldDB" id="A0A2N7WIR4"/>
<dbReference type="Proteomes" id="UP000494205">
    <property type="component" value="Unassembled WGS sequence"/>
</dbReference>
<dbReference type="PANTHER" id="PTHR11496:SF83">
    <property type="entry name" value="HYDROXYACID-OXOACID TRANSHYDROGENASE, MITOCHONDRIAL"/>
    <property type="match status" value="1"/>
</dbReference>
<gene>
    <name evidence="5" type="primary">linF</name>
    <name evidence="6" type="ORF">C0Z16_19060</name>
    <name evidence="5" type="ORF">LMG27174_04101</name>
</gene>
<evidence type="ECO:0000313" key="7">
    <source>
        <dbReference type="Proteomes" id="UP000235659"/>
    </source>
</evidence>
<evidence type="ECO:0000313" key="6">
    <source>
        <dbReference type="EMBL" id="PMS29273.1"/>
    </source>
</evidence>
<dbReference type="PANTHER" id="PTHR11496">
    <property type="entry name" value="ALCOHOL DEHYDROGENASE"/>
    <property type="match status" value="1"/>
</dbReference>
<name>A0A2N7WIR4_9BURK</name>
<feature type="domain" description="Alcohol dehydrogenase iron-type/glycerol dehydrogenase GldA" evidence="3">
    <location>
        <begin position="10"/>
        <end position="152"/>
    </location>
</feature>
<dbReference type="InterPro" id="IPR056798">
    <property type="entry name" value="ADH_Fe_C"/>
</dbReference>
<dbReference type="InterPro" id="IPR039697">
    <property type="entry name" value="Alcohol_dehydrogenase_Fe"/>
</dbReference>
<dbReference type="GO" id="GO:0018506">
    <property type="term" value="F:maleylacetate reductase activity"/>
    <property type="evidence" value="ECO:0007669"/>
    <property type="project" value="InterPro"/>
</dbReference>
<dbReference type="GO" id="GO:0004022">
    <property type="term" value="F:alcohol dehydrogenase (NAD+) activity"/>
    <property type="evidence" value="ECO:0007669"/>
    <property type="project" value="TreeGrafter"/>
</dbReference>
<evidence type="ECO:0000256" key="2">
    <source>
        <dbReference type="ARBA" id="ARBA00023027"/>
    </source>
</evidence>
<keyword evidence="1 5" id="KW-0560">Oxidoreductase</keyword>
<accession>A0A2N7WIR4</accession>
<sequence length="355" mass="37965">MESFIYQAQPARVIFGSGTAAQLADEAQRLGLKRLLILCTPGQAALAERARQWAGERVVGIFAGATMHTPVDVTERALRVVQDLHADGVVSIGGGSTIGLGKAIALRTDLPQIVLPTTYAGSEMTPILGETKDGLKTTQRSPRILPETVIYDVDLSLSLPSPISALSAFNAIAHAVEALYAPDTNPIISLMAQEGVRTLVRALPQLIETPHDPAVRSDMLYGAWLCSYCLGNTTMGLHHKLCHTLGGAFNLPHAETHTIVLPYVLEFNAPVIPDAMARLCHAMNDDDPVNTLLALERACRIPMALKDIGMPEEGIAGAVQQLLANPYANPRPLETIELTTLLEHAWAGTGSRAIG</sequence>
<dbReference type="CDD" id="cd08177">
    <property type="entry name" value="MAR"/>
    <property type="match status" value="1"/>
</dbReference>
<dbReference type="Gene3D" id="1.20.1090.10">
    <property type="entry name" value="Dehydroquinate synthase-like - alpha domain"/>
    <property type="match status" value="1"/>
</dbReference>
<proteinExistence type="predicted"/>
<organism evidence="5 8">
    <name type="scientific">Paraburkholderia rhynchosiae</name>
    <dbReference type="NCBI Taxonomy" id="487049"/>
    <lineage>
        <taxon>Bacteria</taxon>
        <taxon>Pseudomonadati</taxon>
        <taxon>Pseudomonadota</taxon>
        <taxon>Betaproteobacteria</taxon>
        <taxon>Burkholderiales</taxon>
        <taxon>Burkholderiaceae</taxon>
        <taxon>Paraburkholderia</taxon>
    </lineage>
</organism>
<dbReference type="RefSeq" id="WP_102633682.1">
    <property type="nucleotide sequence ID" value="NZ_CADIJZ010000015.1"/>
</dbReference>
<dbReference type="InterPro" id="IPR034786">
    <property type="entry name" value="MAR"/>
</dbReference>
<dbReference type="Pfam" id="PF25137">
    <property type="entry name" value="ADH_Fe_C"/>
    <property type="match status" value="1"/>
</dbReference>